<dbReference type="Gene3D" id="1.20.910.10">
    <property type="entry name" value="Heme oxygenase-like"/>
    <property type="match status" value="1"/>
</dbReference>
<evidence type="ECO:0000313" key="2">
    <source>
        <dbReference type="Proteomes" id="UP000077255"/>
    </source>
</evidence>
<dbReference type="RefSeq" id="WP_063670254.1">
    <property type="nucleotide sequence ID" value="NZ_CP014841.1"/>
</dbReference>
<dbReference type="KEGG" id="dtx:ATSB10_04900"/>
<evidence type="ECO:0000313" key="1">
    <source>
        <dbReference type="EMBL" id="AND67944.1"/>
    </source>
</evidence>
<dbReference type="InterPro" id="IPR016084">
    <property type="entry name" value="Haem_Oase-like_multi-hlx"/>
</dbReference>
<proteinExistence type="predicted"/>
<sequence length="258" mass="29395">MNKHFERTGPLTELSSYPQWAQDMIADCESTKARVLDHEIWKLMMDLRLDEESTANFMLGLWPFIERFPSFMALSLLKTRYGRSPGDNLARRWLVRNIRVEQNHAEYWIHWSEGAGVPRERLLGEAAPHGTDGLSRWCEDICARGSLAAGIVATNYAIEGVTGEWSQMIYDSTKYRESFDPSIRTSALKWLHLHAAYDDTHPWEALEIVCTLMGMDPSADDVAHLAECIKRSYTSMILLGDRCIQNCPDRLLLSEAAA</sequence>
<organism evidence="1 2">
    <name type="scientific">Dyella thiooxydans</name>
    <dbReference type="NCBI Taxonomy" id="445710"/>
    <lineage>
        <taxon>Bacteria</taxon>
        <taxon>Pseudomonadati</taxon>
        <taxon>Pseudomonadota</taxon>
        <taxon>Gammaproteobacteria</taxon>
        <taxon>Lysobacterales</taxon>
        <taxon>Rhodanobacteraceae</taxon>
        <taxon>Dyella</taxon>
    </lineage>
</organism>
<dbReference type="EMBL" id="CP014841">
    <property type="protein sequence ID" value="AND67944.1"/>
    <property type="molecule type" value="Genomic_DNA"/>
</dbReference>
<keyword evidence="2" id="KW-1185">Reference proteome</keyword>
<dbReference type="Proteomes" id="UP000077255">
    <property type="component" value="Chromosome"/>
</dbReference>
<accession>A0A160MY26</accession>
<dbReference type="PATRIC" id="fig|445710.3.peg.486"/>
<reference evidence="1 2" key="1">
    <citation type="submission" date="2016-02" db="EMBL/GenBank/DDBJ databases">
        <title>Complete genome sequencing and analysis of ATSB10, Dyella thiooxydans isolated from rhizosphere soil of sunflower (Helianthus annuus L.).</title>
        <authorList>
            <person name="Lee Y."/>
            <person name="Hwangbo K."/>
            <person name="Chung H."/>
            <person name="Yoo J."/>
            <person name="Kim K.Y."/>
            <person name="Sa T.M."/>
            <person name="Um Y."/>
            <person name="Madhaiyan M."/>
        </authorList>
    </citation>
    <scope>NUCLEOTIDE SEQUENCE [LARGE SCALE GENOMIC DNA]</scope>
    <source>
        <strain evidence="1 2">ATSB10</strain>
    </source>
</reference>
<gene>
    <name evidence="1" type="ORF">ATSB10_04900</name>
</gene>
<dbReference type="AlphaFoldDB" id="A0A160MY26"/>
<protein>
    <submittedName>
        <fullName evidence="1">TenA family transcriptional regulator</fullName>
    </submittedName>
</protein>
<dbReference type="OrthoDB" id="3523588at2"/>
<name>A0A160MY26_9GAMM</name>
<dbReference type="SUPFAM" id="SSF48613">
    <property type="entry name" value="Heme oxygenase-like"/>
    <property type="match status" value="1"/>
</dbReference>
<dbReference type="Pfam" id="PF14518">
    <property type="entry name" value="Haem_oxygenas_2"/>
    <property type="match status" value="1"/>
</dbReference>